<evidence type="ECO:0000256" key="2">
    <source>
        <dbReference type="ARBA" id="ARBA00022679"/>
    </source>
</evidence>
<evidence type="ECO:0000256" key="1">
    <source>
        <dbReference type="ARBA" id="ARBA00022490"/>
    </source>
</evidence>
<dbReference type="FunCoup" id="A0A6C2YST7">
    <property type="interactions" value="216"/>
</dbReference>
<comment type="function">
    <text evidence="4">Functions in the N-end rule pathway of protein degradation where it conjugates Leu, Phe and, less efficiently, Met from aminoacyl-tRNAs to the N-termini of proteins containing an N-terminal arginine or lysine.</text>
</comment>
<name>A0A6C2YST7_9BACT</name>
<gene>
    <name evidence="4" type="primary">aat</name>
    <name evidence="5" type="ORF">GMBLW1_49900</name>
</gene>
<protein>
    <recommendedName>
        <fullName evidence="4">Leucyl/phenylalanyl-tRNA--protein transferase</fullName>
        <ecNumber evidence="4">2.3.2.6</ecNumber>
    </recommendedName>
    <alternativeName>
        <fullName evidence="4">L/F-transferase</fullName>
    </alternativeName>
    <alternativeName>
        <fullName evidence="4">Leucyltransferase</fullName>
    </alternativeName>
    <alternativeName>
        <fullName evidence="4">Phenyalanyltransferase</fullName>
    </alternativeName>
</protein>
<comment type="similarity">
    <text evidence="4">Belongs to the L/F-transferase family.</text>
</comment>
<comment type="catalytic activity">
    <reaction evidence="4">
        <text>L-phenylalanyl-tRNA(Phe) + an N-terminal L-alpha-aminoacyl-[protein] = an N-terminal L-phenylalanyl-L-alpha-aminoacyl-[protein] + tRNA(Phe)</text>
        <dbReference type="Rhea" id="RHEA:43632"/>
        <dbReference type="Rhea" id="RHEA-COMP:9668"/>
        <dbReference type="Rhea" id="RHEA-COMP:9699"/>
        <dbReference type="Rhea" id="RHEA-COMP:10636"/>
        <dbReference type="Rhea" id="RHEA-COMP:10637"/>
        <dbReference type="ChEBI" id="CHEBI:78442"/>
        <dbReference type="ChEBI" id="CHEBI:78531"/>
        <dbReference type="ChEBI" id="CHEBI:78597"/>
        <dbReference type="ChEBI" id="CHEBI:83561"/>
        <dbReference type="EC" id="2.3.2.6"/>
    </reaction>
</comment>
<comment type="catalytic activity">
    <reaction evidence="4">
        <text>N-terminal L-arginyl-[protein] + L-leucyl-tRNA(Leu) = N-terminal L-leucyl-L-arginyl-[protein] + tRNA(Leu) + H(+)</text>
        <dbReference type="Rhea" id="RHEA:50416"/>
        <dbReference type="Rhea" id="RHEA-COMP:9613"/>
        <dbReference type="Rhea" id="RHEA-COMP:9622"/>
        <dbReference type="Rhea" id="RHEA-COMP:12672"/>
        <dbReference type="Rhea" id="RHEA-COMP:12673"/>
        <dbReference type="ChEBI" id="CHEBI:15378"/>
        <dbReference type="ChEBI" id="CHEBI:64719"/>
        <dbReference type="ChEBI" id="CHEBI:78442"/>
        <dbReference type="ChEBI" id="CHEBI:78494"/>
        <dbReference type="ChEBI" id="CHEBI:133044"/>
        <dbReference type="EC" id="2.3.2.6"/>
    </reaction>
</comment>
<dbReference type="EMBL" id="LR593887">
    <property type="protein sequence ID" value="VTS05770.1"/>
    <property type="molecule type" value="Genomic_DNA"/>
</dbReference>
<evidence type="ECO:0000256" key="3">
    <source>
        <dbReference type="ARBA" id="ARBA00023315"/>
    </source>
</evidence>
<dbReference type="NCBIfam" id="TIGR00667">
    <property type="entry name" value="aat"/>
    <property type="match status" value="1"/>
</dbReference>
<proteinExistence type="inferred from homology"/>
<keyword evidence="1 4" id="KW-0963">Cytoplasm</keyword>
<dbReference type="InParanoid" id="A0A6C2YST7"/>
<dbReference type="RefSeq" id="WP_232056268.1">
    <property type="nucleotide sequence ID" value="NZ_LR593887.1"/>
</dbReference>
<comment type="catalytic activity">
    <reaction evidence="4">
        <text>N-terminal L-lysyl-[protein] + L-leucyl-tRNA(Leu) = N-terminal L-leucyl-L-lysyl-[protein] + tRNA(Leu) + H(+)</text>
        <dbReference type="Rhea" id="RHEA:12340"/>
        <dbReference type="Rhea" id="RHEA-COMP:9613"/>
        <dbReference type="Rhea" id="RHEA-COMP:9622"/>
        <dbReference type="Rhea" id="RHEA-COMP:12670"/>
        <dbReference type="Rhea" id="RHEA-COMP:12671"/>
        <dbReference type="ChEBI" id="CHEBI:15378"/>
        <dbReference type="ChEBI" id="CHEBI:65249"/>
        <dbReference type="ChEBI" id="CHEBI:78442"/>
        <dbReference type="ChEBI" id="CHEBI:78494"/>
        <dbReference type="ChEBI" id="CHEBI:133043"/>
        <dbReference type="EC" id="2.3.2.6"/>
    </reaction>
</comment>
<dbReference type="InterPro" id="IPR016181">
    <property type="entry name" value="Acyl_CoA_acyltransferase"/>
</dbReference>
<keyword evidence="2 4" id="KW-0808">Transferase</keyword>
<evidence type="ECO:0000313" key="6">
    <source>
        <dbReference type="Proteomes" id="UP000464378"/>
    </source>
</evidence>
<evidence type="ECO:0000313" key="5">
    <source>
        <dbReference type="EMBL" id="VIP04203.1"/>
    </source>
</evidence>
<accession>A0A6C2YST7</accession>
<reference evidence="5" key="1">
    <citation type="submission" date="2019-04" db="EMBL/GenBank/DDBJ databases">
        <authorList>
            <consortium name="Science for Life Laboratories"/>
        </authorList>
    </citation>
    <scope>NUCLEOTIDE SEQUENCE</scope>
    <source>
        <strain evidence="5">MBLW1</strain>
    </source>
</reference>
<dbReference type="Proteomes" id="UP000464378">
    <property type="component" value="Chromosome"/>
</dbReference>
<dbReference type="InterPro" id="IPR004616">
    <property type="entry name" value="Leu/Phe-tRNA_Trfase"/>
</dbReference>
<dbReference type="SUPFAM" id="SSF55729">
    <property type="entry name" value="Acyl-CoA N-acyltransferases (Nat)"/>
    <property type="match status" value="1"/>
</dbReference>
<keyword evidence="3 4" id="KW-0012">Acyltransferase</keyword>
<dbReference type="InterPro" id="IPR042203">
    <property type="entry name" value="Leu/Phe-tRNA_Trfase_C"/>
</dbReference>
<sequence length="224" mass="25308">MSSSDSYPWIHPHFMPDGEGLVGVGGDLQPRTLIAAYTNGVFPWFEDSDPILWWSPDPRAIFEVDGLVRSKRLMRTYRSGKFSISFNRAFTDVMLGCADRDEGTWITSSMLEAYTELHRLGVTHSVEVWMDDALVGGLYGVAIRGFFAAESMFHYESDASKIAMVALFDRLQMRGYTLVDTQMLTDHTQRMGAIEIPRNDYLQRLAHALTQKQVTFVDPPSAPE</sequence>
<dbReference type="FunFam" id="3.40.630.70:FF:000001">
    <property type="entry name" value="Leucyl/phenylalanyl-tRNA--protein transferase"/>
    <property type="match status" value="1"/>
</dbReference>
<dbReference type="PANTHER" id="PTHR30098:SF2">
    <property type="entry name" value="LEUCYL_PHENYLALANYL-TRNA--PROTEIN TRANSFERASE"/>
    <property type="match status" value="1"/>
</dbReference>
<comment type="subcellular location">
    <subcellularLocation>
        <location evidence="4">Cytoplasm</location>
    </subcellularLocation>
</comment>
<dbReference type="GO" id="GO:0005737">
    <property type="term" value="C:cytoplasm"/>
    <property type="evidence" value="ECO:0007669"/>
    <property type="project" value="UniProtKB-SubCell"/>
</dbReference>
<dbReference type="Gene3D" id="3.30.70.3550">
    <property type="entry name" value="Leucyl/phenylalanyl-tRNA-protein transferase, N-terminal domain"/>
    <property type="match status" value="1"/>
</dbReference>
<dbReference type="AlphaFoldDB" id="A0A6C2YST7"/>
<dbReference type="GO" id="GO:0030163">
    <property type="term" value="P:protein catabolic process"/>
    <property type="evidence" value="ECO:0007669"/>
    <property type="project" value="UniProtKB-UniRule"/>
</dbReference>
<keyword evidence="6" id="KW-1185">Reference proteome</keyword>
<dbReference type="HAMAP" id="MF_00688">
    <property type="entry name" value="Leu_Phe_trans"/>
    <property type="match status" value="1"/>
</dbReference>
<dbReference type="PANTHER" id="PTHR30098">
    <property type="entry name" value="LEUCYL/PHENYLALANYL-TRNA--PROTEIN TRANSFERASE"/>
    <property type="match status" value="1"/>
</dbReference>
<dbReference type="GO" id="GO:0008914">
    <property type="term" value="F:leucyl-tRNA--protein transferase activity"/>
    <property type="evidence" value="ECO:0007669"/>
    <property type="project" value="UniProtKB-UniRule"/>
</dbReference>
<organism evidence="5">
    <name type="scientific">Tuwongella immobilis</name>
    <dbReference type="NCBI Taxonomy" id="692036"/>
    <lineage>
        <taxon>Bacteria</taxon>
        <taxon>Pseudomonadati</taxon>
        <taxon>Planctomycetota</taxon>
        <taxon>Planctomycetia</taxon>
        <taxon>Gemmatales</taxon>
        <taxon>Gemmataceae</taxon>
        <taxon>Tuwongella</taxon>
    </lineage>
</organism>
<evidence type="ECO:0000256" key="4">
    <source>
        <dbReference type="HAMAP-Rule" id="MF_00688"/>
    </source>
</evidence>
<dbReference type="EMBL" id="LR586016">
    <property type="protein sequence ID" value="VIP04203.1"/>
    <property type="molecule type" value="Genomic_DNA"/>
</dbReference>
<dbReference type="Gene3D" id="3.40.630.70">
    <property type="entry name" value="Leucyl/phenylalanyl-tRNA-protein transferase, C-terminal domain"/>
    <property type="match status" value="1"/>
</dbReference>
<dbReference type="Pfam" id="PF03588">
    <property type="entry name" value="Leu_Phe_trans"/>
    <property type="match status" value="1"/>
</dbReference>
<dbReference type="KEGG" id="tim:GMBLW1_49900"/>
<dbReference type="EC" id="2.3.2.6" evidence="4"/>
<dbReference type="InterPro" id="IPR042221">
    <property type="entry name" value="Leu/Phe-tRNA_Trfase_N"/>
</dbReference>